<keyword evidence="4" id="KW-1185">Reference proteome</keyword>
<evidence type="ECO:0000313" key="3">
    <source>
        <dbReference type="EMBL" id="MBB1242300.1"/>
    </source>
</evidence>
<evidence type="ECO:0000313" key="4">
    <source>
        <dbReference type="Proteomes" id="UP000766698"/>
    </source>
</evidence>
<dbReference type="InterPro" id="IPR016032">
    <property type="entry name" value="Sig_transdc_resp-reg_C-effctor"/>
</dbReference>
<dbReference type="Gene3D" id="1.10.10.10">
    <property type="entry name" value="Winged helix-like DNA-binding domain superfamily/Winged helix DNA-binding domain"/>
    <property type="match status" value="1"/>
</dbReference>
<name>A0ABR6EAD1_9ACTN</name>
<feature type="region of interest" description="Disordered" evidence="1">
    <location>
        <begin position="87"/>
        <end position="116"/>
    </location>
</feature>
<proteinExistence type="predicted"/>
<dbReference type="SMART" id="SM00421">
    <property type="entry name" value="HTH_LUXR"/>
    <property type="match status" value="1"/>
</dbReference>
<dbReference type="EMBL" id="WMLF01000012">
    <property type="protein sequence ID" value="MBB1242300.1"/>
    <property type="molecule type" value="Genomic_DNA"/>
</dbReference>
<reference evidence="4" key="1">
    <citation type="journal article" date="2020" name="Syst. Appl. Microbiol.">
        <title>Streptomyces alkaliterrae sp. nov., isolated from an alkaline soil, and emended descriptions of Streptomyces alkaliphilus, Streptomyces calidiresistens and Streptomyces durbertensis.</title>
        <authorList>
            <person name="Swiecimska M."/>
            <person name="Golinska P."/>
            <person name="Nouioui I."/>
            <person name="Wypij M."/>
            <person name="Rai M."/>
            <person name="Sangal V."/>
            <person name="Goodfellow M."/>
        </authorList>
    </citation>
    <scope>NUCLEOTIDE SEQUENCE [LARGE SCALE GENOMIC DNA]</scope>
    <source>
        <strain evidence="4">DSM 104538</strain>
    </source>
</reference>
<protein>
    <submittedName>
        <fullName evidence="3">Response regulator transcription factor</fullName>
    </submittedName>
</protein>
<comment type="caution">
    <text evidence="3">The sequence shown here is derived from an EMBL/GenBank/DDBJ whole genome shotgun (WGS) entry which is preliminary data.</text>
</comment>
<sequence length="299" mass="31538">MPGVPDDPAASADRMEQALLQARELIDSTMSLHRDRPARDALVIRADDAEAGATVARLLGRARHSVSASLPGDGEQSQAVFAALTGRRAEPPEKSAAPLAAGSSRSTGRVVVPSSRRAPQPAAGGVVVRLLCTPRALSAGVPSACALRAARCEIRVVDSELREALIVDGRVALIQSGPEHSDSAAIIKDTASVRALDLLFAGSWANARPLAEHLRLSERLLRTPSAQRVLERLREGHTDDVAARELQVSLRTYRRYVAAVMKELGVSSRFQAGVRAVELGLLPRRGTVTGAGLGGVGRA</sequence>
<dbReference type="SUPFAM" id="SSF46894">
    <property type="entry name" value="C-terminal effector domain of the bipartite response regulators"/>
    <property type="match status" value="1"/>
</dbReference>
<dbReference type="InterPro" id="IPR036388">
    <property type="entry name" value="WH-like_DNA-bd_sf"/>
</dbReference>
<accession>A0ABR6EAD1</accession>
<evidence type="ECO:0000259" key="2">
    <source>
        <dbReference type="SMART" id="SM00421"/>
    </source>
</evidence>
<organism evidence="3 4">
    <name type="scientific">Streptomyces durbertensis</name>
    <dbReference type="NCBI Taxonomy" id="2448886"/>
    <lineage>
        <taxon>Bacteria</taxon>
        <taxon>Bacillati</taxon>
        <taxon>Actinomycetota</taxon>
        <taxon>Actinomycetes</taxon>
        <taxon>Kitasatosporales</taxon>
        <taxon>Streptomycetaceae</taxon>
        <taxon>Streptomyces</taxon>
    </lineage>
</organism>
<feature type="domain" description="HTH luxR-type" evidence="2">
    <location>
        <begin position="221"/>
        <end position="276"/>
    </location>
</feature>
<gene>
    <name evidence="3" type="ORF">GL263_01725</name>
</gene>
<dbReference type="Proteomes" id="UP000766698">
    <property type="component" value="Unassembled WGS sequence"/>
</dbReference>
<dbReference type="InterPro" id="IPR000792">
    <property type="entry name" value="Tscrpt_reg_LuxR_C"/>
</dbReference>
<evidence type="ECO:0000256" key="1">
    <source>
        <dbReference type="SAM" id="MobiDB-lite"/>
    </source>
</evidence>